<dbReference type="PROSITE" id="PS50850">
    <property type="entry name" value="MFS"/>
    <property type="match status" value="1"/>
</dbReference>
<feature type="transmembrane region" description="Helical" evidence="8">
    <location>
        <begin position="243"/>
        <end position="266"/>
    </location>
</feature>
<dbReference type="PANTHER" id="PTHR48020">
    <property type="entry name" value="PROTON MYO-INOSITOL COTRANSPORTER"/>
    <property type="match status" value="1"/>
</dbReference>
<evidence type="ECO:0000256" key="8">
    <source>
        <dbReference type="SAM" id="Phobius"/>
    </source>
</evidence>
<dbReference type="PANTHER" id="PTHR48020:SF14">
    <property type="entry name" value="SUGAR TRANSPORTER, PUTATIVE-RELATED"/>
    <property type="match status" value="1"/>
</dbReference>
<evidence type="ECO:0000313" key="11">
    <source>
        <dbReference type="Proteomes" id="UP000308724"/>
    </source>
</evidence>
<feature type="non-terminal residue" evidence="10">
    <location>
        <position position="1"/>
    </location>
</feature>
<dbReference type="EMBL" id="QZBZ01000182">
    <property type="protein sequence ID" value="TIA33735.1"/>
    <property type="molecule type" value="Genomic_DNA"/>
</dbReference>
<dbReference type="Pfam" id="PF00083">
    <property type="entry name" value="Sugar_tr"/>
    <property type="match status" value="1"/>
</dbReference>
<sequence length="649" mass="72078">AEWDKAGSIVEEILGHSQAFNLKGDLDILRKGAWLKLVEREKALAHPDRLSEREKEILRDEINHRWKQPASLYMTIGLNSISAAVQGWDQTGLNAANLVLPSVLNFPGVHEAAKDCCGLGRCTWVLGLVNSIPYITIALCASWLSDPLNNLLGRRMTIFIGAIFGLFSPIGAAYCTTWQELILCRILLGFGMGLKEVTVPIFSAESAPERIRGALVMSWQMWTAAGIFLGCSANLAVFSAGDIAWRLQIGSAFIPAITLLLGIWLCPESPRWLMKKGKYVEAYASLLRLRNSPLQAARDLCAIQTSIADDRDRKKETKGHKLQTFRASQASRIGQSASEPGAQTTNHEALSSSVSRRFIQLFTRKRNRNALIASSIIMLAQQMCGINFLAFYSSSIFRGPSCDASPTSAPLWYTWGFGLTNFLFAWPAVFAIDTFGRRALPLFSTATMFGTALIAGFCVGNTALFTVFSLLFTVCYSVGMGPIPFAYSAEVFKLSHREIGMSAAVATNNFWAAVLSLTTPFILHKLTAKWTFVMFAGLNVAAFVLIFFFVPETKQFPLERLGQVFFRDTSAHPLYQAKRVWLYIRHEPQCEAFASIDEHLLDDKLYARYLLARFAGAMLRRPVTDDYSKWSDRRPRDGPDPLQDGHASA</sequence>
<keyword evidence="3" id="KW-0813">Transport</keyword>
<dbReference type="GO" id="GO:0022857">
    <property type="term" value="F:transmembrane transporter activity"/>
    <property type="evidence" value="ECO:0007669"/>
    <property type="project" value="InterPro"/>
</dbReference>
<evidence type="ECO:0000256" key="5">
    <source>
        <dbReference type="ARBA" id="ARBA00022989"/>
    </source>
</evidence>
<dbReference type="PROSITE" id="PS00217">
    <property type="entry name" value="SUGAR_TRANSPORT_2"/>
    <property type="match status" value="1"/>
</dbReference>
<feature type="transmembrane region" description="Helical" evidence="8">
    <location>
        <begin position="499"/>
        <end position="524"/>
    </location>
</feature>
<dbReference type="PRINTS" id="PR00171">
    <property type="entry name" value="SUGRTRNSPORT"/>
</dbReference>
<dbReference type="SUPFAM" id="SSF103473">
    <property type="entry name" value="MFS general substrate transporter"/>
    <property type="match status" value="1"/>
</dbReference>
<dbReference type="Proteomes" id="UP000308724">
    <property type="component" value="Unassembled WGS sequence"/>
</dbReference>
<gene>
    <name evidence="10" type="ORF">D6C78_07327</name>
</gene>
<dbReference type="InterPro" id="IPR020846">
    <property type="entry name" value="MFS_dom"/>
</dbReference>
<name>A0A4T0BN12_AURPU</name>
<accession>A0A4T0BN12</accession>
<keyword evidence="5 8" id="KW-1133">Transmembrane helix</keyword>
<evidence type="ECO:0000256" key="4">
    <source>
        <dbReference type="ARBA" id="ARBA00022692"/>
    </source>
</evidence>
<dbReference type="InterPro" id="IPR036259">
    <property type="entry name" value="MFS_trans_sf"/>
</dbReference>
<dbReference type="InterPro" id="IPR005829">
    <property type="entry name" value="Sugar_transporter_CS"/>
</dbReference>
<feature type="transmembrane region" description="Helical" evidence="8">
    <location>
        <begin position="156"/>
        <end position="174"/>
    </location>
</feature>
<keyword evidence="4 8" id="KW-0812">Transmembrane</keyword>
<dbReference type="InterPro" id="IPR005828">
    <property type="entry name" value="MFS_sugar_transport-like"/>
</dbReference>
<feature type="transmembrane region" description="Helical" evidence="8">
    <location>
        <begin position="370"/>
        <end position="392"/>
    </location>
</feature>
<feature type="transmembrane region" description="Helical" evidence="8">
    <location>
        <begin position="124"/>
        <end position="144"/>
    </location>
</feature>
<proteinExistence type="inferred from homology"/>
<dbReference type="Gene3D" id="1.20.1250.20">
    <property type="entry name" value="MFS general substrate transporter like domains"/>
    <property type="match status" value="1"/>
</dbReference>
<evidence type="ECO:0000259" key="9">
    <source>
        <dbReference type="PROSITE" id="PS50850"/>
    </source>
</evidence>
<dbReference type="GO" id="GO:0016020">
    <property type="term" value="C:membrane"/>
    <property type="evidence" value="ECO:0007669"/>
    <property type="project" value="UniProtKB-SubCell"/>
</dbReference>
<dbReference type="InterPro" id="IPR050814">
    <property type="entry name" value="Myo-inositol_Transporter"/>
</dbReference>
<protein>
    <submittedName>
        <fullName evidence="10">MFS transporter</fullName>
    </submittedName>
</protein>
<evidence type="ECO:0000313" key="10">
    <source>
        <dbReference type="EMBL" id="TIA33735.1"/>
    </source>
</evidence>
<feature type="region of interest" description="Disordered" evidence="7">
    <location>
        <begin position="326"/>
        <end position="349"/>
    </location>
</feature>
<evidence type="ECO:0000256" key="3">
    <source>
        <dbReference type="ARBA" id="ARBA00022448"/>
    </source>
</evidence>
<feature type="domain" description="Major facilitator superfamily (MFS) profile" evidence="9">
    <location>
        <begin position="75"/>
        <end position="554"/>
    </location>
</feature>
<evidence type="ECO:0000256" key="6">
    <source>
        <dbReference type="ARBA" id="ARBA00023136"/>
    </source>
</evidence>
<evidence type="ECO:0000256" key="2">
    <source>
        <dbReference type="ARBA" id="ARBA00010992"/>
    </source>
</evidence>
<reference evidence="10 11" key="1">
    <citation type="submission" date="2018-10" db="EMBL/GenBank/DDBJ databases">
        <title>Fifty Aureobasidium pullulans genomes reveal a recombining polyextremotolerant generalist.</title>
        <authorList>
            <person name="Gostincar C."/>
            <person name="Turk M."/>
            <person name="Zajc J."/>
            <person name="Gunde-Cimerman N."/>
        </authorList>
    </citation>
    <scope>NUCLEOTIDE SEQUENCE [LARGE SCALE GENOMIC DNA]</scope>
    <source>
        <strain evidence="10 11">EXF-1645</strain>
    </source>
</reference>
<dbReference type="AlphaFoldDB" id="A0A4T0BN12"/>
<comment type="subcellular location">
    <subcellularLocation>
        <location evidence="1">Membrane</location>
        <topology evidence="1">Multi-pass membrane protein</topology>
    </subcellularLocation>
</comment>
<feature type="transmembrane region" description="Helical" evidence="8">
    <location>
        <begin position="214"/>
        <end position="237"/>
    </location>
</feature>
<dbReference type="GO" id="GO:0015798">
    <property type="term" value="P:myo-inositol transport"/>
    <property type="evidence" value="ECO:0007669"/>
    <property type="project" value="UniProtKB-ARBA"/>
</dbReference>
<feature type="region of interest" description="Disordered" evidence="7">
    <location>
        <begin position="627"/>
        <end position="649"/>
    </location>
</feature>
<feature type="transmembrane region" description="Helical" evidence="8">
    <location>
        <begin position="463"/>
        <end position="487"/>
    </location>
</feature>
<keyword evidence="6 8" id="KW-0472">Membrane</keyword>
<organism evidence="10 11">
    <name type="scientific">Aureobasidium pullulans</name>
    <name type="common">Black yeast</name>
    <name type="synonym">Pullularia pullulans</name>
    <dbReference type="NCBI Taxonomy" id="5580"/>
    <lineage>
        <taxon>Eukaryota</taxon>
        <taxon>Fungi</taxon>
        <taxon>Dikarya</taxon>
        <taxon>Ascomycota</taxon>
        <taxon>Pezizomycotina</taxon>
        <taxon>Dothideomycetes</taxon>
        <taxon>Dothideomycetidae</taxon>
        <taxon>Dothideales</taxon>
        <taxon>Saccotheciaceae</taxon>
        <taxon>Aureobasidium</taxon>
    </lineage>
</organism>
<feature type="transmembrane region" description="Helical" evidence="8">
    <location>
        <begin position="439"/>
        <end position="457"/>
    </location>
</feature>
<dbReference type="GO" id="GO:0015791">
    <property type="term" value="P:polyol transmembrane transport"/>
    <property type="evidence" value="ECO:0007669"/>
    <property type="project" value="UniProtKB-ARBA"/>
</dbReference>
<evidence type="ECO:0000256" key="1">
    <source>
        <dbReference type="ARBA" id="ARBA00004141"/>
    </source>
</evidence>
<comment type="caution">
    <text evidence="10">The sequence shown here is derived from an EMBL/GenBank/DDBJ whole genome shotgun (WGS) entry which is preliminary data.</text>
</comment>
<dbReference type="InterPro" id="IPR003663">
    <property type="entry name" value="Sugar/inositol_transpt"/>
</dbReference>
<evidence type="ECO:0000256" key="7">
    <source>
        <dbReference type="SAM" id="MobiDB-lite"/>
    </source>
</evidence>
<comment type="similarity">
    <text evidence="2">Belongs to the major facilitator superfamily. Sugar transporter (TC 2.A.1.1) family.</text>
</comment>
<feature type="transmembrane region" description="Helical" evidence="8">
    <location>
        <begin position="412"/>
        <end position="432"/>
    </location>
</feature>
<feature type="transmembrane region" description="Helical" evidence="8">
    <location>
        <begin position="530"/>
        <end position="550"/>
    </location>
</feature>
<feature type="compositionally biased region" description="Basic and acidic residues" evidence="7">
    <location>
        <begin position="627"/>
        <end position="639"/>
    </location>
</feature>